<evidence type="ECO:0000259" key="2">
    <source>
        <dbReference type="Pfam" id="PF00561"/>
    </source>
</evidence>
<keyword evidence="3" id="KW-0378">Hydrolase</keyword>
<keyword evidence="4" id="KW-1185">Reference proteome</keyword>
<dbReference type="InterPro" id="IPR050266">
    <property type="entry name" value="AB_hydrolase_sf"/>
</dbReference>
<dbReference type="SUPFAM" id="SSF53474">
    <property type="entry name" value="alpha/beta-Hydrolases"/>
    <property type="match status" value="1"/>
</dbReference>
<evidence type="ECO:0000313" key="4">
    <source>
        <dbReference type="Proteomes" id="UP000265703"/>
    </source>
</evidence>
<sequence length="332" mass="37364">MNLFKLFSGFIFAFLAISAVTVAQIPLYTFPIDDGTKSYYVTGGNGVKIFVDEKGDPSKTTIIFSSGFLTSRTSWDPQWFDPELYENFHLVRYDFRGMGNSDKPTTNSHSIDLNTVPSTTYMGNTDANPYSLDLKSADLFALINKLSSEYDFKEKKIVLVGWSTGTPVSLNFMKNYPDIKIDGLVSVAGFVNNTGRELNEKVVPYFLNIVNPQDNFGEVISGLDGIYRSTSFKPLSDELHAFFLGNSVTAPYEYRVSAVVPYSLTEFYSTLNIPTLHIIGEQDIITDMEHSLYFASLGQNVETIIYKDVGHCILWENIKEFNKDLINFVNKI</sequence>
<feature type="chain" id="PRO_5017450255" evidence="1">
    <location>
        <begin position="24"/>
        <end position="332"/>
    </location>
</feature>
<dbReference type="InterPro" id="IPR029058">
    <property type="entry name" value="AB_hydrolase_fold"/>
</dbReference>
<dbReference type="InterPro" id="IPR000639">
    <property type="entry name" value="Epox_hydrolase-like"/>
</dbReference>
<dbReference type="EMBL" id="QKYT01000416">
    <property type="protein sequence ID" value="RIA85593.1"/>
    <property type="molecule type" value="Genomic_DNA"/>
</dbReference>
<keyword evidence="1" id="KW-0732">Signal</keyword>
<comment type="caution">
    <text evidence="3">The sequence shown here is derived from an EMBL/GenBank/DDBJ whole genome shotgun (WGS) entry which is preliminary data.</text>
</comment>
<name>A0A397SHE5_9GLOM</name>
<reference evidence="3 4" key="1">
    <citation type="submission" date="2018-06" db="EMBL/GenBank/DDBJ databases">
        <title>Comparative genomics reveals the genomic features of Rhizophagus irregularis, R. cerebriforme, R. diaphanum and Gigaspora rosea, and their symbiotic lifestyle signature.</title>
        <authorList>
            <person name="Morin E."/>
            <person name="San Clemente H."/>
            <person name="Chen E.C.H."/>
            <person name="De La Providencia I."/>
            <person name="Hainaut M."/>
            <person name="Kuo A."/>
            <person name="Kohler A."/>
            <person name="Murat C."/>
            <person name="Tang N."/>
            <person name="Roy S."/>
            <person name="Loubradou J."/>
            <person name="Henrissat B."/>
            <person name="Grigoriev I.V."/>
            <person name="Corradi N."/>
            <person name="Roux C."/>
            <person name="Martin F.M."/>
        </authorList>
    </citation>
    <scope>NUCLEOTIDE SEQUENCE [LARGE SCALE GENOMIC DNA]</scope>
    <source>
        <strain evidence="3 4">DAOM 227022</strain>
    </source>
</reference>
<dbReference type="InterPro" id="IPR000073">
    <property type="entry name" value="AB_hydrolase_1"/>
</dbReference>
<protein>
    <submittedName>
        <fullName evidence="3">Alpha/Beta hydrolase protein</fullName>
    </submittedName>
</protein>
<dbReference type="Gene3D" id="3.40.50.1820">
    <property type="entry name" value="alpha/beta hydrolase"/>
    <property type="match status" value="1"/>
</dbReference>
<dbReference type="Pfam" id="PF00561">
    <property type="entry name" value="Abhydrolase_1"/>
    <property type="match status" value="1"/>
</dbReference>
<dbReference type="PANTHER" id="PTHR43798">
    <property type="entry name" value="MONOACYLGLYCEROL LIPASE"/>
    <property type="match status" value="1"/>
</dbReference>
<dbReference type="OrthoDB" id="408373at2759"/>
<dbReference type="PANTHER" id="PTHR43798:SF33">
    <property type="entry name" value="HYDROLASE, PUTATIVE (AFU_ORTHOLOGUE AFUA_2G14860)-RELATED"/>
    <property type="match status" value="1"/>
</dbReference>
<proteinExistence type="predicted"/>
<dbReference type="Proteomes" id="UP000265703">
    <property type="component" value="Unassembled WGS sequence"/>
</dbReference>
<feature type="signal peptide" evidence="1">
    <location>
        <begin position="1"/>
        <end position="23"/>
    </location>
</feature>
<evidence type="ECO:0000313" key="3">
    <source>
        <dbReference type="EMBL" id="RIA85593.1"/>
    </source>
</evidence>
<organism evidence="3 4">
    <name type="scientific">Glomus cerebriforme</name>
    <dbReference type="NCBI Taxonomy" id="658196"/>
    <lineage>
        <taxon>Eukaryota</taxon>
        <taxon>Fungi</taxon>
        <taxon>Fungi incertae sedis</taxon>
        <taxon>Mucoromycota</taxon>
        <taxon>Glomeromycotina</taxon>
        <taxon>Glomeromycetes</taxon>
        <taxon>Glomerales</taxon>
        <taxon>Glomeraceae</taxon>
        <taxon>Glomus</taxon>
    </lineage>
</organism>
<dbReference type="GO" id="GO:0016020">
    <property type="term" value="C:membrane"/>
    <property type="evidence" value="ECO:0007669"/>
    <property type="project" value="TreeGrafter"/>
</dbReference>
<evidence type="ECO:0000256" key="1">
    <source>
        <dbReference type="SAM" id="SignalP"/>
    </source>
</evidence>
<dbReference type="PRINTS" id="PR00412">
    <property type="entry name" value="EPOXHYDRLASE"/>
</dbReference>
<dbReference type="GO" id="GO:0016787">
    <property type="term" value="F:hydrolase activity"/>
    <property type="evidence" value="ECO:0007669"/>
    <property type="project" value="UniProtKB-KW"/>
</dbReference>
<accession>A0A397SHE5</accession>
<feature type="domain" description="AB hydrolase-1" evidence="2">
    <location>
        <begin position="61"/>
        <end position="317"/>
    </location>
</feature>
<gene>
    <name evidence="3" type="ORF">C1645_830556</name>
</gene>
<dbReference type="AlphaFoldDB" id="A0A397SHE5"/>